<dbReference type="PIRSF" id="PIRSF000732">
    <property type="entry name" value="PTS_enzyme_I"/>
    <property type="match status" value="1"/>
</dbReference>
<evidence type="ECO:0000256" key="14">
    <source>
        <dbReference type="ARBA" id="ARBA00022777"/>
    </source>
</evidence>
<dbReference type="PROSITE" id="PS00370">
    <property type="entry name" value="PEP_ENZYMES_PHOS_SITE"/>
    <property type="match status" value="1"/>
</dbReference>
<dbReference type="InterPro" id="IPR015813">
    <property type="entry name" value="Pyrv/PenolPyrv_kinase-like_dom"/>
</dbReference>
<dbReference type="InterPro" id="IPR018274">
    <property type="entry name" value="PEP_util_AS"/>
</dbReference>
<evidence type="ECO:0000259" key="20">
    <source>
        <dbReference type="Pfam" id="PF02896"/>
    </source>
</evidence>
<evidence type="ECO:0000256" key="9">
    <source>
        <dbReference type="ARBA" id="ARBA00022490"/>
    </source>
</evidence>
<keyword evidence="14 17" id="KW-0418">Kinase</keyword>
<dbReference type="InterPro" id="IPR024692">
    <property type="entry name" value="PTS_EI"/>
</dbReference>
<dbReference type="Pfam" id="PF05524">
    <property type="entry name" value="PEP-utilisers_N"/>
    <property type="match status" value="1"/>
</dbReference>
<dbReference type="SUPFAM" id="SSF52009">
    <property type="entry name" value="Phosphohistidine domain"/>
    <property type="match status" value="1"/>
</dbReference>
<evidence type="ECO:0000259" key="21">
    <source>
        <dbReference type="Pfam" id="PF05524"/>
    </source>
</evidence>
<dbReference type="InterPro" id="IPR006318">
    <property type="entry name" value="PTS_EI-like"/>
</dbReference>
<dbReference type="InterPro" id="IPR040442">
    <property type="entry name" value="Pyrv_kinase-like_dom_sf"/>
</dbReference>
<evidence type="ECO:0000256" key="17">
    <source>
        <dbReference type="PIRNR" id="PIRNR000732"/>
    </source>
</evidence>
<dbReference type="Pfam" id="PF00391">
    <property type="entry name" value="PEP-utilizers"/>
    <property type="match status" value="1"/>
</dbReference>
<evidence type="ECO:0000256" key="1">
    <source>
        <dbReference type="ARBA" id="ARBA00000683"/>
    </source>
</evidence>
<keyword evidence="15 17" id="KW-0460">Magnesium</keyword>
<evidence type="ECO:0000256" key="2">
    <source>
        <dbReference type="ARBA" id="ARBA00001946"/>
    </source>
</evidence>
<dbReference type="InterPro" id="IPR008731">
    <property type="entry name" value="PTS_EIN"/>
</dbReference>
<dbReference type="NCBIfam" id="TIGR01417">
    <property type="entry name" value="PTS_I_fam"/>
    <property type="match status" value="1"/>
</dbReference>
<dbReference type="Pfam" id="PF02896">
    <property type="entry name" value="PEP-utilizers_C"/>
    <property type="match status" value="1"/>
</dbReference>
<dbReference type="Gene3D" id="3.50.30.10">
    <property type="entry name" value="Phosphohistidine domain"/>
    <property type="match status" value="1"/>
</dbReference>
<keyword evidence="9 17" id="KW-0963">Cytoplasm</keyword>
<dbReference type="InterPro" id="IPR000121">
    <property type="entry name" value="PEP_util_C"/>
</dbReference>
<dbReference type="InterPro" id="IPR036637">
    <property type="entry name" value="Phosphohistidine_dom_sf"/>
</dbReference>
<feature type="domain" description="PEP-utilising enzyme mobile" evidence="19">
    <location>
        <begin position="163"/>
        <end position="233"/>
    </location>
</feature>
<comment type="cofactor">
    <cofactor evidence="2 17">
        <name>Mg(2+)</name>
        <dbReference type="ChEBI" id="CHEBI:18420"/>
    </cofactor>
</comment>
<dbReference type="Gene3D" id="1.10.274.10">
    <property type="entry name" value="PtsI, HPr-binding domain"/>
    <property type="match status" value="1"/>
</dbReference>
<gene>
    <name evidence="22" type="primary">ptsP</name>
    <name evidence="22" type="ORF">ACFQ3U_11535</name>
</gene>
<keyword evidence="8 17" id="KW-0813">Transport</keyword>
<evidence type="ECO:0000256" key="5">
    <source>
        <dbReference type="ARBA" id="ARBA00007837"/>
    </source>
</evidence>
<dbReference type="InterPro" id="IPR023151">
    <property type="entry name" value="PEP_util_CS"/>
</dbReference>
<dbReference type="InterPro" id="IPR050499">
    <property type="entry name" value="PEP-utilizing_PTS_enzyme"/>
</dbReference>
<keyword evidence="11 17" id="KW-0808">Transferase</keyword>
<keyword evidence="23" id="KW-1185">Reference proteome</keyword>
<feature type="domain" description="PEP-utilising enzyme C-terminal" evidence="20">
    <location>
        <begin position="263"/>
        <end position="527"/>
    </location>
</feature>
<feature type="region of interest" description="Disordered" evidence="18">
    <location>
        <begin position="1"/>
        <end position="29"/>
    </location>
</feature>
<keyword evidence="12 17" id="KW-0598">Phosphotransferase system</keyword>
<comment type="subcellular location">
    <subcellularLocation>
        <location evidence="4 17">Cytoplasm</location>
    </subcellularLocation>
</comment>
<dbReference type="PANTHER" id="PTHR46244">
    <property type="entry name" value="PHOSPHOENOLPYRUVATE-PROTEIN PHOSPHOTRANSFERASE"/>
    <property type="match status" value="1"/>
</dbReference>
<keyword evidence="10 17" id="KW-0762">Sugar transport</keyword>
<dbReference type="InterPro" id="IPR008279">
    <property type="entry name" value="PEP-util_enz_mobile_dom"/>
</dbReference>
<dbReference type="PROSITE" id="PS00742">
    <property type="entry name" value="PEP_ENZYMES_2"/>
    <property type="match status" value="1"/>
</dbReference>
<evidence type="ECO:0000256" key="12">
    <source>
        <dbReference type="ARBA" id="ARBA00022683"/>
    </source>
</evidence>
<feature type="domain" description="Phosphotransferase system enzyme I N-terminal" evidence="21">
    <location>
        <begin position="2"/>
        <end position="135"/>
    </location>
</feature>
<dbReference type="InterPro" id="IPR036618">
    <property type="entry name" value="PtsI_HPr-bd_sf"/>
</dbReference>
<dbReference type="RefSeq" id="WP_382388751.1">
    <property type="nucleotide sequence ID" value="NZ_BAAAKZ010000008.1"/>
</dbReference>
<dbReference type="EC" id="2.7.3.9" evidence="6 17"/>
<comment type="caution">
    <text evidence="22">The sequence shown here is derived from an EMBL/GenBank/DDBJ whole genome shotgun (WGS) entry which is preliminary data.</text>
</comment>
<evidence type="ECO:0000259" key="19">
    <source>
        <dbReference type="Pfam" id="PF00391"/>
    </source>
</evidence>
<evidence type="ECO:0000256" key="18">
    <source>
        <dbReference type="SAM" id="MobiDB-lite"/>
    </source>
</evidence>
<dbReference type="PRINTS" id="PR01736">
    <property type="entry name" value="PHPHTRNFRASE"/>
</dbReference>
<comment type="similarity">
    <text evidence="5 17">Belongs to the PEP-utilizing enzyme family.</text>
</comment>
<evidence type="ECO:0000256" key="6">
    <source>
        <dbReference type="ARBA" id="ARBA00012232"/>
    </source>
</evidence>
<evidence type="ECO:0000256" key="16">
    <source>
        <dbReference type="ARBA" id="ARBA00033235"/>
    </source>
</evidence>
<comment type="function">
    <text evidence="3 17">General (non sugar-specific) component of the phosphoenolpyruvate-dependent sugar phosphotransferase system (sugar PTS). This major carbohydrate active-transport system catalyzes the phosphorylation of incoming sugar substrates concomitantly with their translocation across the cell membrane. Enzyme I transfers the phosphoryl group from phosphoenolpyruvate (PEP) to the phosphoryl carrier protein (HPr).</text>
</comment>
<reference evidence="23" key="1">
    <citation type="journal article" date="2019" name="Int. J. Syst. Evol. Microbiol.">
        <title>The Global Catalogue of Microorganisms (GCM) 10K type strain sequencing project: providing services to taxonomists for standard genome sequencing and annotation.</title>
        <authorList>
            <consortium name="The Broad Institute Genomics Platform"/>
            <consortium name="The Broad Institute Genome Sequencing Center for Infectious Disease"/>
            <person name="Wu L."/>
            <person name="Ma J."/>
        </authorList>
    </citation>
    <scope>NUCLEOTIDE SEQUENCE [LARGE SCALE GENOMIC DNA]</scope>
    <source>
        <strain evidence="23">CCUG 50213</strain>
    </source>
</reference>
<keyword evidence="13 17" id="KW-0479">Metal-binding</keyword>
<accession>A0ABW3TPE9</accession>
<organism evidence="22 23">
    <name type="scientific">Leucobacter albus</name>
    <dbReference type="NCBI Taxonomy" id="272210"/>
    <lineage>
        <taxon>Bacteria</taxon>
        <taxon>Bacillati</taxon>
        <taxon>Actinomycetota</taxon>
        <taxon>Actinomycetes</taxon>
        <taxon>Micrococcales</taxon>
        <taxon>Microbacteriaceae</taxon>
        <taxon>Leucobacter</taxon>
    </lineage>
</organism>
<dbReference type="PANTHER" id="PTHR46244:SF3">
    <property type="entry name" value="PHOSPHOENOLPYRUVATE-PROTEIN PHOSPHOTRANSFERASE"/>
    <property type="match status" value="1"/>
</dbReference>
<sequence>MGVSPGRVFGPVLRMPDALPEPDGSARLPEGERDAAVAALERAVAAVSAGYRARADAAETPAPASRGGALASSGSAPASAEVLRATAALASDPSLIADATAAIRERGLTPEAAAWETLETVAAQFAEVGGLQAERVTDLRDIRTRVVAELTGAPLPGIPESAEPFVLVADDLAPADTAELDPARCIAILSAEGGPTSHTAILARGLGIPAVVAAPIARELVDGDIVLVDGTTGEVMRDPDATQRASATSEPAVALEPFAGPGATADGTAVGILANVGGPADVAAAVERGADGVGLFRTEFCFLGRTEAPGFDEQVAAYRSVLEGFRGGHVVLRTLDAGSDKPLPFLTPEHEQNPALGVRGFRTARLHPDVLTLQLEAIAAAAGQVPDTAAWVMAPMIATVTEAADFASQARAAGLDTVGVMVETPAAALMSAELFAHVDFVSLGTNDLAQYTMAADRLSGPLAELGDPWQPAVLRLIAECATGAAGRPVGVCGEAAADPLLARVLVGLGVTSLSMTARAVPAVGAAIGETSLAQCRSAATAAVAATTAREARAAAAAVIAVEPRG</sequence>
<dbReference type="SUPFAM" id="SSF47831">
    <property type="entry name" value="Enzyme I of the PEP:sugar phosphotransferase system HPr-binding (sub)domain"/>
    <property type="match status" value="1"/>
</dbReference>
<dbReference type="Gene3D" id="3.20.20.60">
    <property type="entry name" value="Phosphoenolpyruvate-binding domains"/>
    <property type="match status" value="1"/>
</dbReference>
<evidence type="ECO:0000313" key="23">
    <source>
        <dbReference type="Proteomes" id="UP001597181"/>
    </source>
</evidence>
<evidence type="ECO:0000256" key="4">
    <source>
        <dbReference type="ARBA" id="ARBA00004496"/>
    </source>
</evidence>
<evidence type="ECO:0000256" key="13">
    <source>
        <dbReference type="ARBA" id="ARBA00022723"/>
    </source>
</evidence>
<name>A0ABW3TPE9_9MICO</name>
<evidence type="ECO:0000256" key="8">
    <source>
        <dbReference type="ARBA" id="ARBA00022448"/>
    </source>
</evidence>
<protein>
    <recommendedName>
        <fullName evidence="7 17">Phosphoenolpyruvate-protein phosphotransferase</fullName>
        <ecNumber evidence="6 17">2.7.3.9</ecNumber>
    </recommendedName>
    <alternativeName>
        <fullName evidence="16 17">Phosphotransferase system, enzyme I</fullName>
    </alternativeName>
</protein>
<dbReference type="EMBL" id="JBHTLY010000005">
    <property type="protein sequence ID" value="MFD1202525.1"/>
    <property type="molecule type" value="Genomic_DNA"/>
</dbReference>
<evidence type="ECO:0000256" key="11">
    <source>
        <dbReference type="ARBA" id="ARBA00022679"/>
    </source>
</evidence>
<evidence type="ECO:0000256" key="10">
    <source>
        <dbReference type="ARBA" id="ARBA00022597"/>
    </source>
</evidence>
<dbReference type="GO" id="GO:0008965">
    <property type="term" value="F:phosphoenolpyruvate-protein phosphotransferase activity"/>
    <property type="evidence" value="ECO:0007669"/>
    <property type="project" value="UniProtKB-EC"/>
</dbReference>
<evidence type="ECO:0000256" key="7">
    <source>
        <dbReference type="ARBA" id="ARBA00016544"/>
    </source>
</evidence>
<dbReference type="SUPFAM" id="SSF51621">
    <property type="entry name" value="Phosphoenolpyruvate/pyruvate domain"/>
    <property type="match status" value="1"/>
</dbReference>
<evidence type="ECO:0000256" key="15">
    <source>
        <dbReference type="ARBA" id="ARBA00022842"/>
    </source>
</evidence>
<dbReference type="Proteomes" id="UP001597181">
    <property type="component" value="Unassembled WGS sequence"/>
</dbReference>
<proteinExistence type="inferred from homology"/>
<evidence type="ECO:0000313" key="22">
    <source>
        <dbReference type="EMBL" id="MFD1202525.1"/>
    </source>
</evidence>
<evidence type="ECO:0000256" key="3">
    <source>
        <dbReference type="ARBA" id="ARBA00002728"/>
    </source>
</evidence>
<comment type="catalytic activity">
    <reaction evidence="1 17">
        <text>L-histidyl-[protein] + phosphoenolpyruvate = N(pros)-phospho-L-histidyl-[protein] + pyruvate</text>
        <dbReference type="Rhea" id="RHEA:23880"/>
        <dbReference type="Rhea" id="RHEA-COMP:9745"/>
        <dbReference type="Rhea" id="RHEA-COMP:9746"/>
        <dbReference type="ChEBI" id="CHEBI:15361"/>
        <dbReference type="ChEBI" id="CHEBI:29979"/>
        <dbReference type="ChEBI" id="CHEBI:58702"/>
        <dbReference type="ChEBI" id="CHEBI:64837"/>
        <dbReference type="EC" id="2.7.3.9"/>
    </reaction>
</comment>